<dbReference type="WBParaSite" id="MBELARI_LOCUS14969">
    <property type="protein sequence ID" value="MBELARI_LOCUS14969"/>
    <property type="gene ID" value="MBELARI_LOCUS14969"/>
</dbReference>
<dbReference type="Proteomes" id="UP000887575">
    <property type="component" value="Unassembled WGS sequence"/>
</dbReference>
<name>A0AAF3ELY3_9BILA</name>
<feature type="transmembrane region" description="Helical" evidence="1">
    <location>
        <begin position="20"/>
        <end position="47"/>
    </location>
</feature>
<evidence type="ECO:0000313" key="2">
    <source>
        <dbReference type="Proteomes" id="UP000887575"/>
    </source>
</evidence>
<keyword evidence="2" id="KW-1185">Reference proteome</keyword>
<reference evidence="3" key="1">
    <citation type="submission" date="2024-02" db="UniProtKB">
        <authorList>
            <consortium name="WormBaseParasite"/>
        </authorList>
    </citation>
    <scope>IDENTIFICATION</scope>
</reference>
<sequence>MSDDALNSTLYYEIQKVSELQNLVEICVLAMLGTVGLCFGFMGIYVVETNPYLKDLGPGPAPLKALGLAVGLAA</sequence>
<organism evidence="2 3">
    <name type="scientific">Mesorhabditis belari</name>
    <dbReference type="NCBI Taxonomy" id="2138241"/>
    <lineage>
        <taxon>Eukaryota</taxon>
        <taxon>Metazoa</taxon>
        <taxon>Ecdysozoa</taxon>
        <taxon>Nematoda</taxon>
        <taxon>Chromadorea</taxon>
        <taxon>Rhabditida</taxon>
        <taxon>Rhabditina</taxon>
        <taxon>Rhabditomorpha</taxon>
        <taxon>Rhabditoidea</taxon>
        <taxon>Rhabditidae</taxon>
        <taxon>Mesorhabditinae</taxon>
        <taxon>Mesorhabditis</taxon>
    </lineage>
</organism>
<accession>A0AAF3ELY3</accession>
<evidence type="ECO:0000313" key="3">
    <source>
        <dbReference type="WBParaSite" id="MBELARI_LOCUS14969"/>
    </source>
</evidence>
<protein>
    <submittedName>
        <fullName evidence="3">Uncharacterized protein</fullName>
    </submittedName>
</protein>
<proteinExistence type="predicted"/>
<keyword evidence="1" id="KW-1133">Transmembrane helix</keyword>
<dbReference type="AlphaFoldDB" id="A0AAF3ELY3"/>
<keyword evidence="1" id="KW-0812">Transmembrane</keyword>
<keyword evidence="1" id="KW-0472">Membrane</keyword>
<evidence type="ECO:0000256" key="1">
    <source>
        <dbReference type="SAM" id="Phobius"/>
    </source>
</evidence>